<comment type="caution">
    <text evidence="2">The sequence shown here is derived from an EMBL/GenBank/DDBJ whole genome shotgun (WGS) entry which is preliminary data.</text>
</comment>
<dbReference type="OrthoDB" id="1366553at2"/>
<feature type="compositionally biased region" description="Polar residues" evidence="1">
    <location>
        <begin position="94"/>
        <end position="105"/>
    </location>
</feature>
<reference evidence="2 3" key="1">
    <citation type="journal article" date="2019" name="Environ. Microbiol.">
        <title>Species interactions and distinct microbial communities in high Arctic permafrost affected cryosols are associated with the CH4 and CO2 gas fluxes.</title>
        <authorList>
            <person name="Altshuler I."/>
            <person name="Hamel J."/>
            <person name="Turney S."/>
            <person name="Magnuson E."/>
            <person name="Levesque R."/>
            <person name="Greer C."/>
            <person name="Whyte L.G."/>
        </authorList>
    </citation>
    <scope>NUCLEOTIDE SEQUENCE [LARGE SCALE GENOMIC DNA]</scope>
    <source>
        <strain evidence="2 3">42</strain>
    </source>
</reference>
<evidence type="ECO:0000313" key="3">
    <source>
        <dbReference type="Proteomes" id="UP000319700"/>
    </source>
</evidence>
<protein>
    <submittedName>
        <fullName evidence="2">Uncharacterized protein</fullName>
    </submittedName>
</protein>
<organism evidence="2 3">
    <name type="scientific">Flavobacterium pectinovorum</name>
    <dbReference type="NCBI Taxonomy" id="29533"/>
    <lineage>
        <taxon>Bacteria</taxon>
        <taxon>Pseudomonadati</taxon>
        <taxon>Bacteroidota</taxon>
        <taxon>Flavobacteriia</taxon>
        <taxon>Flavobacteriales</taxon>
        <taxon>Flavobacteriaceae</taxon>
        <taxon>Flavobacterium</taxon>
    </lineage>
</organism>
<keyword evidence="3" id="KW-1185">Reference proteome</keyword>
<dbReference type="EMBL" id="RCZH01000008">
    <property type="protein sequence ID" value="TPG39283.1"/>
    <property type="molecule type" value="Genomic_DNA"/>
</dbReference>
<evidence type="ECO:0000256" key="1">
    <source>
        <dbReference type="SAM" id="MobiDB-lite"/>
    </source>
</evidence>
<dbReference type="AlphaFoldDB" id="A0A502END8"/>
<dbReference type="RefSeq" id="WP_140507862.1">
    <property type="nucleotide sequence ID" value="NZ_RCZH01000008.1"/>
</dbReference>
<feature type="region of interest" description="Disordered" evidence="1">
    <location>
        <begin position="91"/>
        <end position="110"/>
    </location>
</feature>
<accession>A0A502END8</accession>
<evidence type="ECO:0000313" key="2">
    <source>
        <dbReference type="EMBL" id="TPG39283.1"/>
    </source>
</evidence>
<name>A0A502END8_9FLAO</name>
<gene>
    <name evidence="2" type="ORF">EAH81_13630</name>
</gene>
<dbReference type="Proteomes" id="UP000319700">
    <property type="component" value="Unassembled WGS sequence"/>
</dbReference>
<proteinExistence type="predicted"/>
<sequence length="155" mass="17870">MRNLFIVLIITIIPLFANAQGFNQSQLRNGTLMGVDERAPQLVQLPTMKPIVTLNHVEKAKAKLAREEQKLIKMARKAWDKEDDLKKEQEQLKTLENASQNSNDPNHQKKIETLKKQIAKSQEKVNEAKKEIELESKKVEDLENAIDDAKYTRHD</sequence>